<name>A0ABS6BEQ6_9NOCA</name>
<dbReference type="RefSeq" id="WP_215923719.1">
    <property type="nucleotide sequence ID" value="NZ_JAHKNI010000023.1"/>
</dbReference>
<evidence type="ECO:0000313" key="2">
    <source>
        <dbReference type="EMBL" id="MBU3067649.1"/>
    </source>
</evidence>
<organism evidence="2 3">
    <name type="scientific">Nocardia albiluteola</name>
    <dbReference type="NCBI Taxonomy" id="2842303"/>
    <lineage>
        <taxon>Bacteria</taxon>
        <taxon>Bacillati</taxon>
        <taxon>Actinomycetota</taxon>
        <taxon>Actinomycetes</taxon>
        <taxon>Mycobacteriales</taxon>
        <taxon>Nocardiaceae</taxon>
        <taxon>Nocardia</taxon>
    </lineage>
</organism>
<keyword evidence="1" id="KW-0732">Signal</keyword>
<feature type="signal peptide" evidence="1">
    <location>
        <begin position="1"/>
        <end position="32"/>
    </location>
</feature>
<sequence>MRASVISRVAAGAVLAAATVTAPALLTPAASAAPESAISVSMAGSALSPVNTGTIGCRQTAVATVKNPDGSPVSQGNVDFFSHLAGLSGNLVGTARISKGTASVVWAPDRAGEHVISAIYYNDGAGVQPVAGSAVIRVLPFPGVCV</sequence>
<keyword evidence="3" id="KW-1185">Reference proteome</keyword>
<dbReference type="InterPro" id="IPR013783">
    <property type="entry name" value="Ig-like_fold"/>
</dbReference>
<evidence type="ECO:0000256" key="1">
    <source>
        <dbReference type="SAM" id="SignalP"/>
    </source>
</evidence>
<comment type="caution">
    <text evidence="2">The sequence shown here is derived from an EMBL/GenBank/DDBJ whole genome shotgun (WGS) entry which is preliminary data.</text>
</comment>
<evidence type="ECO:0000313" key="3">
    <source>
        <dbReference type="Proteomes" id="UP000733379"/>
    </source>
</evidence>
<dbReference type="Gene3D" id="2.60.40.10">
    <property type="entry name" value="Immunoglobulins"/>
    <property type="match status" value="1"/>
</dbReference>
<protein>
    <recommendedName>
        <fullName evidence="4">Bacterial Ig-like domain-containing protein</fullName>
    </recommendedName>
</protein>
<gene>
    <name evidence="2" type="ORF">KO481_39785</name>
</gene>
<accession>A0ABS6BEQ6</accession>
<feature type="chain" id="PRO_5045051057" description="Bacterial Ig-like domain-containing protein" evidence="1">
    <location>
        <begin position="33"/>
        <end position="146"/>
    </location>
</feature>
<dbReference type="Proteomes" id="UP000733379">
    <property type="component" value="Unassembled WGS sequence"/>
</dbReference>
<dbReference type="EMBL" id="JAHKNI010000023">
    <property type="protein sequence ID" value="MBU3067649.1"/>
    <property type="molecule type" value="Genomic_DNA"/>
</dbReference>
<evidence type="ECO:0008006" key="4">
    <source>
        <dbReference type="Google" id="ProtNLM"/>
    </source>
</evidence>
<reference evidence="2 3" key="1">
    <citation type="submission" date="2021-06" db="EMBL/GenBank/DDBJ databases">
        <title>Actinomycetes sequencing.</title>
        <authorList>
            <person name="Shan Q."/>
        </authorList>
    </citation>
    <scope>NUCLEOTIDE SEQUENCE [LARGE SCALE GENOMIC DNA]</scope>
    <source>
        <strain evidence="2 3">NEAU-G5</strain>
    </source>
</reference>
<proteinExistence type="predicted"/>